<feature type="domain" description="Peptidase M20 dimerisation" evidence="11">
    <location>
        <begin position="188"/>
        <end position="297"/>
    </location>
</feature>
<dbReference type="AlphaFoldDB" id="A0A6P8XJW5"/>
<protein>
    <recommendedName>
        <fullName evidence="3">N-acyl-aliphatic-L-amino acid amidohydrolase</fullName>
        <ecNumber evidence="3">3.5.1.14</ecNumber>
    </recommendedName>
    <alternativeName>
        <fullName evidence="8">N-acyl-L-amino-acid amidohydrolase</fullName>
    </alternativeName>
</protein>
<dbReference type="PIRSF" id="PIRSF036696">
    <property type="entry name" value="ACY-1"/>
    <property type="match status" value="1"/>
</dbReference>
<dbReference type="PANTHER" id="PTHR45892:SF1">
    <property type="entry name" value="AMINOACYLASE-1"/>
    <property type="match status" value="1"/>
</dbReference>
<keyword evidence="5 10" id="KW-0479">Metal-binding</keyword>
<feature type="binding site" evidence="10">
    <location>
        <position position="175"/>
    </location>
    <ligand>
        <name>Zn(2+)</name>
        <dbReference type="ChEBI" id="CHEBI:29105"/>
        <label>1</label>
    </ligand>
</feature>
<dbReference type="InterPro" id="IPR036264">
    <property type="entry name" value="Bact_exopeptidase_dim_dom"/>
</dbReference>
<evidence type="ECO:0000256" key="5">
    <source>
        <dbReference type="ARBA" id="ARBA00022723"/>
    </source>
</evidence>
<organism evidence="12 13">
    <name type="scientific">Drosophila albomicans</name>
    <name type="common">Fruit fly</name>
    <dbReference type="NCBI Taxonomy" id="7291"/>
    <lineage>
        <taxon>Eukaryota</taxon>
        <taxon>Metazoa</taxon>
        <taxon>Ecdysozoa</taxon>
        <taxon>Arthropoda</taxon>
        <taxon>Hexapoda</taxon>
        <taxon>Insecta</taxon>
        <taxon>Pterygota</taxon>
        <taxon>Neoptera</taxon>
        <taxon>Endopterygota</taxon>
        <taxon>Diptera</taxon>
        <taxon>Brachycera</taxon>
        <taxon>Muscomorpha</taxon>
        <taxon>Ephydroidea</taxon>
        <taxon>Drosophilidae</taxon>
        <taxon>Drosophila</taxon>
    </lineage>
</organism>
<dbReference type="InterPro" id="IPR010159">
    <property type="entry name" value="N-acyl_aa_amidohydrolase"/>
</dbReference>
<keyword evidence="12" id="KW-1185">Reference proteome</keyword>
<comment type="subcellular location">
    <subcellularLocation>
        <location evidence="1">Cytoplasm</location>
    </subcellularLocation>
</comment>
<dbReference type="NCBIfam" id="TIGR01880">
    <property type="entry name" value="Ac-peptdase-euk"/>
    <property type="match status" value="1"/>
</dbReference>
<dbReference type="GO" id="GO:0006520">
    <property type="term" value="P:amino acid metabolic process"/>
    <property type="evidence" value="ECO:0007669"/>
    <property type="project" value="InterPro"/>
</dbReference>
<dbReference type="GO" id="GO:0004046">
    <property type="term" value="F:aminoacylase activity"/>
    <property type="evidence" value="ECO:0007669"/>
    <property type="project" value="UniProtKB-EC"/>
</dbReference>
<accession>A0A6P8XJW5</accession>
<dbReference type="FunFam" id="1.10.150.900:FF:000001">
    <property type="entry name" value="Aminoacylase-1, putative"/>
    <property type="match status" value="1"/>
</dbReference>
<keyword evidence="7 10" id="KW-0862">Zinc</keyword>
<dbReference type="Gene3D" id="1.10.150.900">
    <property type="match status" value="1"/>
</dbReference>
<feature type="binding site" evidence="10">
    <location>
        <position position="80"/>
    </location>
    <ligand>
        <name>Zn(2+)</name>
        <dbReference type="ChEBI" id="CHEBI:29105"/>
        <label>1</label>
    </ligand>
</feature>
<feature type="binding site" evidence="10">
    <location>
        <position position="113"/>
    </location>
    <ligand>
        <name>Zn(2+)</name>
        <dbReference type="ChEBI" id="CHEBI:29105"/>
        <label>1</label>
    </ligand>
</feature>
<feature type="binding site" evidence="10">
    <location>
        <position position="148"/>
    </location>
    <ligand>
        <name>Zn(2+)</name>
        <dbReference type="ChEBI" id="CHEBI:29105"/>
        <label>2</label>
    </ligand>
</feature>
<dbReference type="EC" id="3.5.1.14" evidence="3"/>
<dbReference type="InterPro" id="IPR002933">
    <property type="entry name" value="Peptidase_M20"/>
</dbReference>
<comment type="cofactor">
    <cofactor evidence="10">
        <name>Zn(2+)</name>
        <dbReference type="ChEBI" id="CHEBI:29105"/>
    </cofactor>
    <text evidence="10">Binds 2 Zn(2+) ions per subunit.</text>
</comment>
<evidence type="ECO:0000256" key="9">
    <source>
        <dbReference type="PIRSR" id="PIRSR036696-1"/>
    </source>
</evidence>
<evidence type="ECO:0000256" key="3">
    <source>
        <dbReference type="ARBA" id="ARBA00011913"/>
    </source>
</evidence>
<dbReference type="FunFam" id="3.40.630.10:FF:000019">
    <property type="entry name" value="Aminoacylase 1"/>
    <property type="match status" value="1"/>
</dbReference>
<evidence type="ECO:0000313" key="13">
    <source>
        <dbReference type="RefSeq" id="XP_034113239.1"/>
    </source>
</evidence>
<evidence type="ECO:0000256" key="10">
    <source>
        <dbReference type="PIRSR" id="PIRSR036696-2"/>
    </source>
</evidence>
<keyword evidence="6" id="KW-0378">Hydrolase</keyword>
<proteinExistence type="inferred from homology"/>
<feature type="binding site" evidence="10">
    <location>
        <position position="373"/>
    </location>
    <ligand>
        <name>Zn(2+)</name>
        <dbReference type="ChEBI" id="CHEBI:29105"/>
        <label>2</label>
    </ligand>
</feature>
<evidence type="ECO:0000259" key="11">
    <source>
        <dbReference type="Pfam" id="PF07687"/>
    </source>
</evidence>
<evidence type="ECO:0000256" key="2">
    <source>
        <dbReference type="ARBA" id="ARBA00006247"/>
    </source>
</evidence>
<dbReference type="GO" id="GO:0005737">
    <property type="term" value="C:cytoplasm"/>
    <property type="evidence" value="ECO:0007669"/>
    <property type="project" value="UniProtKB-SubCell"/>
</dbReference>
<sequence length="401" mass="45603">MSKAEWENNEEIKIFREYLRIPSVHPNVDYTPCVEFLQRQAASLELPVEIVYPVNKQNPVVLIKWEGTEPELPAIILNSHMDVVPVFREKWTHDPFAAEIDDEGRIFARGTQDTKEIGTQYLGAIRVLKAQGFKPKRTVYVSFVPDEEVGGYLGMREFVKTEDFKKLNLGFSMDEGSSSLDSGYYVYYAERTAWHLRFKISGTAGHGSILLPNTAGEKFTFIIEKMMQFRKTEVQRMARDSQLFFGDVTTINMTMVNGGLQNNVVPAQLEVVFDLRIAIDVDLEALEKQIRDWCVEAGGGIELEFEQKDEYVPPTKVDDSNPFWLAFKQAAEELNIEIRPHVCPGNTDSRFLRSNGIPALGFTPINNTPILLHDHDEYIRADSYLHGIEVYTKVIAAIANV</sequence>
<dbReference type="SUPFAM" id="SSF55031">
    <property type="entry name" value="Bacterial exopeptidase dimerisation domain"/>
    <property type="match status" value="1"/>
</dbReference>
<dbReference type="Gene3D" id="3.40.630.10">
    <property type="entry name" value="Zn peptidases"/>
    <property type="match status" value="1"/>
</dbReference>
<evidence type="ECO:0000256" key="7">
    <source>
        <dbReference type="ARBA" id="ARBA00022833"/>
    </source>
</evidence>
<name>A0A6P8XJW5_DROAB</name>
<gene>
    <name evidence="13" type="primary">LOC117573872</name>
</gene>
<dbReference type="Pfam" id="PF07687">
    <property type="entry name" value="M20_dimer"/>
    <property type="match status" value="1"/>
</dbReference>
<dbReference type="FunFam" id="3.30.70.360:FF:000005">
    <property type="entry name" value="Putative Aminoacylase-1"/>
    <property type="match status" value="1"/>
</dbReference>
<dbReference type="SUPFAM" id="SSF53187">
    <property type="entry name" value="Zn-dependent exopeptidases"/>
    <property type="match status" value="1"/>
</dbReference>
<comment type="similarity">
    <text evidence="2">Belongs to the peptidase M20A family.</text>
</comment>
<dbReference type="Pfam" id="PF01546">
    <property type="entry name" value="Peptidase_M20"/>
    <property type="match status" value="1"/>
</dbReference>
<dbReference type="GeneID" id="117573872"/>
<dbReference type="GO" id="GO:0046872">
    <property type="term" value="F:metal ion binding"/>
    <property type="evidence" value="ECO:0007669"/>
    <property type="project" value="UniProtKB-KW"/>
</dbReference>
<evidence type="ECO:0000313" key="12">
    <source>
        <dbReference type="Proteomes" id="UP000515160"/>
    </source>
</evidence>
<evidence type="ECO:0000256" key="1">
    <source>
        <dbReference type="ARBA" id="ARBA00004496"/>
    </source>
</evidence>
<keyword evidence="4" id="KW-0963">Cytoplasm</keyword>
<dbReference type="CDD" id="cd05646">
    <property type="entry name" value="M20_AcylaseI_like"/>
    <property type="match status" value="1"/>
</dbReference>
<dbReference type="InterPro" id="IPR011650">
    <property type="entry name" value="Peptidase_M20_dimer"/>
</dbReference>
<evidence type="ECO:0000256" key="4">
    <source>
        <dbReference type="ARBA" id="ARBA00022490"/>
    </source>
</evidence>
<dbReference type="OrthoDB" id="3064516at2759"/>
<feature type="active site" evidence="9">
    <location>
        <position position="82"/>
    </location>
</feature>
<feature type="active site" description="Proton acceptor" evidence="9">
    <location>
        <position position="147"/>
    </location>
</feature>
<dbReference type="RefSeq" id="XP_034113239.1">
    <property type="nucleotide sequence ID" value="XM_034257348.2"/>
</dbReference>
<dbReference type="PANTHER" id="PTHR45892">
    <property type="entry name" value="AMINOACYLASE-1"/>
    <property type="match status" value="1"/>
</dbReference>
<feature type="binding site" evidence="10">
    <location>
        <position position="113"/>
    </location>
    <ligand>
        <name>Zn(2+)</name>
        <dbReference type="ChEBI" id="CHEBI:29105"/>
        <label>2</label>
    </ligand>
</feature>
<reference evidence="13" key="1">
    <citation type="submission" date="2025-08" db="UniProtKB">
        <authorList>
            <consortium name="RefSeq"/>
        </authorList>
    </citation>
    <scope>IDENTIFICATION</scope>
    <source>
        <strain evidence="13">15112-1751.03</strain>
        <tissue evidence="13">Whole Adult</tissue>
    </source>
</reference>
<evidence type="ECO:0000256" key="6">
    <source>
        <dbReference type="ARBA" id="ARBA00022801"/>
    </source>
</evidence>
<dbReference type="Gene3D" id="3.30.70.360">
    <property type="match status" value="1"/>
</dbReference>
<dbReference type="InterPro" id="IPR052083">
    <property type="entry name" value="Aminoacylase-1_M20A"/>
</dbReference>
<dbReference type="Proteomes" id="UP000515160">
    <property type="component" value="Chromosome 2R"/>
</dbReference>
<evidence type="ECO:0000256" key="8">
    <source>
        <dbReference type="ARBA" id="ARBA00029656"/>
    </source>
</evidence>